<feature type="domain" description="EGF-like" evidence="2">
    <location>
        <begin position="298"/>
        <end position="340"/>
    </location>
</feature>
<dbReference type="InterPro" id="IPR000742">
    <property type="entry name" value="EGF"/>
</dbReference>
<dbReference type="SMART" id="SM00261">
    <property type="entry name" value="FU"/>
    <property type="match status" value="5"/>
</dbReference>
<gene>
    <name evidence="3" type="ORF">P5673_001749</name>
</gene>
<proteinExistence type="predicted"/>
<protein>
    <submittedName>
        <fullName evidence="3">Proprotein convertase subtilisin/kexin type 5</fullName>
    </submittedName>
</protein>
<feature type="domain" description="EGF-like" evidence="2">
    <location>
        <begin position="52"/>
        <end position="91"/>
    </location>
</feature>
<keyword evidence="1" id="KW-0732">Signal</keyword>
<dbReference type="InterPro" id="IPR051514">
    <property type="entry name" value="R-spondin"/>
</dbReference>
<dbReference type="PANTHER" id="PTHR46987">
    <property type="entry name" value="NEUROHYPOPHYSIAL HORMONES, N-TERMINAL DOMAIN CONTAINING PROTEIN"/>
    <property type="match status" value="1"/>
</dbReference>
<dbReference type="SMART" id="SM00181">
    <property type="entry name" value="EGF"/>
    <property type="match status" value="6"/>
</dbReference>
<sequence>MMLQFPVLILFSVAEFSCIGNALVSAEENSDFLTSKIDVQQRLKRWLWGDEGCGLIPGCEKCTDGLICEKCRSSFIPVEYERNKKKIVRCTRSCPMGFNMTSRTPHSTLCVRTHFPCRARNCIKCHPQNPTSCLNCSRGYYSLQKSNTGNVRCVRHCPIDYTPTERTDGQRFCKDPNSECLSVVPNCAKCFDSVRCRKCRSDFHAFFNKSQMVCVRNCPNNLVAFNTSHFGSFCKKPPPECTTVAKCARCPDKINCRRCKPRHYKLRTSSSANSTCVSSCPLGFLKKGRRCQRLAEDGCLDEHCLACRKGWHRINNLKIRCLRKCPDGFYTFGEKQKFCLRCIANCEQCTNGYDCVKCNPEFSRFERGVHISCARKCPSGYVSQEVAHRGKFCLPRRTDRAHVTGVAVDNLLLKKDRGNQ</sequence>
<keyword evidence="4" id="KW-1185">Reference proteome</keyword>
<feature type="domain" description="EGF-like" evidence="2">
    <location>
        <begin position="179"/>
        <end position="215"/>
    </location>
</feature>
<dbReference type="Proteomes" id="UP001249851">
    <property type="component" value="Unassembled WGS sequence"/>
</dbReference>
<evidence type="ECO:0000256" key="1">
    <source>
        <dbReference type="SAM" id="SignalP"/>
    </source>
</evidence>
<dbReference type="SUPFAM" id="SSF57184">
    <property type="entry name" value="Growth factor receptor domain"/>
    <property type="match status" value="2"/>
</dbReference>
<reference evidence="3" key="2">
    <citation type="journal article" date="2023" name="Science">
        <title>Genomic signatures of disease resistance in endangered staghorn corals.</title>
        <authorList>
            <person name="Vollmer S.V."/>
            <person name="Selwyn J.D."/>
            <person name="Despard B.A."/>
            <person name="Roesel C.L."/>
        </authorList>
    </citation>
    <scope>NUCLEOTIDE SEQUENCE</scope>
    <source>
        <strain evidence="3">K2</strain>
    </source>
</reference>
<dbReference type="PANTHER" id="PTHR46987:SF7">
    <property type="entry name" value="TNFR-CYS DOMAIN-CONTAINING PROTEIN"/>
    <property type="match status" value="1"/>
</dbReference>
<feature type="domain" description="EGF-like" evidence="2">
    <location>
        <begin position="246"/>
        <end position="292"/>
    </location>
</feature>
<name>A0AAD9VG86_ACRCE</name>
<comment type="caution">
    <text evidence="3">The sequence shown here is derived from an EMBL/GenBank/DDBJ whole genome shotgun (WGS) entry which is preliminary data.</text>
</comment>
<accession>A0AAD9VG86</accession>
<dbReference type="InterPro" id="IPR006212">
    <property type="entry name" value="Furin_repeat"/>
</dbReference>
<dbReference type="EMBL" id="JARQWQ010000003">
    <property type="protein sequence ID" value="KAK2572765.1"/>
    <property type="molecule type" value="Genomic_DNA"/>
</dbReference>
<dbReference type="InterPro" id="IPR009030">
    <property type="entry name" value="Growth_fac_rcpt_cys_sf"/>
</dbReference>
<reference evidence="3" key="1">
    <citation type="journal article" date="2023" name="G3 (Bethesda)">
        <title>Whole genome assembly and annotation of the endangered Caribbean coral Acropora cervicornis.</title>
        <authorList>
            <person name="Selwyn J.D."/>
            <person name="Vollmer S.V."/>
        </authorList>
    </citation>
    <scope>NUCLEOTIDE SEQUENCE</scope>
    <source>
        <strain evidence="3">K2</strain>
    </source>
</reference>
<evidence type="ECO:0000313" key="4">
    <source>
        <dbReference type="Proteomes" id="UP001249851"/>
    </source>
</evidence>
<evidence type="ECO:0000313" key="3">
    <source>
        <dbReference type="EMBL" id="KAK2572765.1"/>
    </source>
</evidence>
<evidence type="ECO:0000259" key="2">
    <source>
        <dbReference type="SMART" id="SM00181"/>
    </source>
</evidence>
<dbReference type="Gene3D" id="2.10.220.10">
    <property type="entry name" value="Hormone Receptor, Insulin-like Growth Factor Receptor 1, Chain A, domain 2"/>
    <property type="match status" value="3"/>
</dbReference>
<organism evidence="3 4">
    <name type="scientific">Acropora cervicornis</name>
    <name type="common">Staghorn coral</name>
    <dbReference type="NCBI Taxonomy" id="6130"/>
    <lineage>
        <taxon>Eukaryota</taxon>
        <taxon>Metazoa</taxon>
        <taxon>Cnidaria</taxon>
        <taxon>Anthozoa</taxon>
        <taxon>Hexacorallia</taxon>
        <taxon>Scleractinia</taxon>
        <taxon>Astrocoeniina</taxon>
        <taxon>Acroporidae</taxon>
        <taxon>Acropora</taxon>
    </lineage>
</organism>
<feature type="signal peptide" evidence="1">
    <location>
        <begin position="1"/>
        <end position="26"/>
    </location>
</feature>
<feature type="domain" description="EGF-like" evidence="2">
    <location>
        <begin position="341"/>
        <end position="374"/>
    </location>
</feature>
<feature type="domain" description="EGF-like" evidence="2">
    <location>
        <begin position="116"/>
        <end position="154"/>
    </location>
</feature>
<feature type="chain" id="PRO_5041993826" evidence="1">
    <location>
        <begin position="27"/>
        <end position="420"/>
    </location>
</feature>
<dbReference type="AlphaFoldDB" id="A0AAD9VG86"/>